<dbReference type="EMBL" id="JBBMFA010000048">
    <property type="protein sequence ID" value="MEQ2519315.1"/>
    <property type="molecule type" value="Genomic_DNA"/>
</dbReference>
<dbReference type="RefSeq" id="WP_349214699.1">
    <property type="nucleotide sequence ID" value="NZ_JBBMFA010000048.1"/>
</dbReference>
<accession>A0ABV1GBY6</accession>
<dbReference type="Proteomes" id="UP001477672">
    <property type="component" value="Unassembled WGS sequence"/>
</dbReference>
<name>A0ABV1GBY6_9FIRM</name>
<gene>
    <name evidence="1" type="ORF">WMO24_02520</name>
</gene>
<dbReference type="InterPro" id="IPR022476">
    <property type="entry name" value="Spore_YabP/YqfC"/>
</dbReference>
<keyword evidence="2" id="KW-1185">Reference proteome</keyword>
<proteinExistence type="predicted"/>
<sequence>MGRQNKKCEKFSFKRAFGVTDGGAQNALYGQPVLHINCNGFFEVENCRGIIQYDINHLKLDMGRQAVTIEGEGIQVDTFQKKLITVRGTLFSLCFSEKER</sequence>
<evidence type="ECO:0000313" key="1">
    <source>
        <dbReference type="EMBL" id="MEQ2519315.1"/>
    </source>
</evidence>
<evidence type="ECO:0000313" key="2">
    <source>
        <dbReference type="Proteomes" id="UP001477672"/>
    </source>
</evidence>
<dbReference type="Pfam" id="PF07873">
    <property type="entry name" value="YabP"/>
    <property type="match status" value="1"/>
</dbReference>
<protein>
    <submittedName>
        <fullName evidence="1">YabP/YqfC family sporulation protein</fullName>
    </submittedName>
</protein>
<organism evidence="1 2">
    <name type="scientific">Ruthenibacterium intestinale</name>
    <dbReference type="NCBI Taxonomy" id="3133163"/>
    <lineage>
        <taxon>Bacteria</taxon>
        <taxon>Bacillati</taxon>
        <taxon>Bacillota</taxon>
        <taxon>Clostridia</taxon>
        <taxon>Eubacteriales</taxon>
        <taxon>Oscillospiraceae</taxon>
        <taxon>Ruthenibacterium</taxon>
    </lineage>
</organism>
<comment type="caution">
    <text evidence="1">The sequence shown here is derived from an EMBL/GenBank/DDBJ whole genome shotgun (WGS) entry which is preliminary data.</text>
</comment>
<reference evidence="1 2" key="1">
    <citation type="submission" date="2024-03" db="EMBL/GenBank/DDBJ databases">
        <title>Human intestinal bacterial collection.</title>
        <authorList>
            <person name="Pauvert C."/>
            <person name="Hitch T.C.A."/>
            <person name="Clavel T."/>
        </authorList>
    </citation>
    <scope>NUCLEOTIDE SEQUENCE [LARGE SCALE GENOMIC DNA]</scope>
    <source>
        <strain evidence="1 2">CLA-JM-H11</strain>
    </source>
</reference>